<accession>A0A6H5IGM8</accession>
<sequence>MATVSGVECVDFLEFQDSLRKMRQFDDKIIYLLNTTIPTESFKGQVDPQTRCKDLFHEIQSGHAQRDIAIKKCLNTVSERVRALKEKKDNGGENDPVLLKNLRHEQGTLRLLQSELNAEEVIKKRTVEVYRERCRGFYKPEKN</sequence>
<evidence type="ECO:0000313" key="4">
    <source>
        <dbReference type="EMBL" id="CAB0036166.1"/>
    </source>
</evidence>
<comment type="similarity">
    <text evidence="1">Belongs to the MIX23 family.</text>
</comment>
<evidence type="ECO:0000256" key="2">
    <source>
        <dbReference type="ARBA" id="ARBA00024228"/>
    </source>
</evidence>
<evidence type="ECO:0000256" key="1">
    <source>
        <dbReference type="ARBA" id="ARBA00024204"/>
    </source>
</evidence>
<gene>
    <name evidence="4" type="ORF">TBRA_LOCUS8046</name>
</gene>
<reference evidence="4 5" key="1">
    <citation type="submission" date="2020-02" db="EMBL/GenBank/DDBJ databases">
        <authorList>
            <person name="Ferguson B K."/>
        </authorList>
    </citation>
    <scope>NUCLEOTIDE SEQUENCE [LARGE SCALE GENOMIC DNA]</scope>
</reference>
<dbReference type="InterPro" id="IPR019171">
    <property type="entry name" value="MIX23"/>
</dbReference>
<dbReference type="PANTHER" id="PTHR31905">
    <property type="entry name" value="COILED-COIL DOMAIN-CONTAINING PROTEIN 58"/>
    <property type="match status" value="1"/>
</dbReference>
<dbReference type="Proteomes" id="UP000479190">
    <property type="component" value="Unassembled WGS sequence"/>
</dbReference>
<dbReference type="AlphaFoldDB" id="A0A6H5IGM8"/>
<proteinExistence type="inferred from homology"/>
<evidence type="ECO:0000313" key="5">
    <source>
        <dbReference type="Proteomes" id="UP000479190"/>
    </source>
</evidence>
<name>A0A6H5IGM8_9HYME</name>
<dbReference type="Pfam" id="PF09774">
    <property type="entry name" value="MIX23"/>
    <property type="match status" value="1"/>
</dbReference>
<keyword evidence="5" id="KW-1185">Reference proteome</keyword>
<organism evidence="4 5">
    <name type="scientific">Trichogramma brassicae</name>
    <dbReference type="NCBI Taxonomy" id="86971"/>
    <lineage>
        <taxon>Eukaryota</taxon>
        <taxon>Metazoa</taxon>
        <taxon>Ecdysozoa</taxon>
        <taxon>Arthropoda</taxon>
        <taxon>Hexapoda</taxon>
        <taxon>Insecta</taxon>
        <taxon>Pterygota</taxon>
        <taxon>Neoptera</taxon>
        <taxon>Endopterygota</taxon>
        <taxon>Hymenoptera</taxon>
        <taxon>Apocrita</taxon>
        <taxon>Proctotrupomorpha</taxon>
        <taxon>Chalcidoidea</taxon>
        <taxon>Trichogrammatidae</taxon>
        <taxon>Trichogramma</taxon>
    </lineage>
</organism>
<dbReference type="EMBL" id="CADCXV010000809">
    <property type="protein sequence ID" value="CAB0036166.1"/>
    <property type="molecule type" value="Genomic_DNA"/>
</dbReference>
<dbReference type="GO" id="GO:0005758">
    <property type="term" value="C:mitochondrial intermembrane space"/>
    <property type="evidence" value="ECO:0007669"/>
    <property type="project" value="InterPro"/>
</dbReference>
<dbReference type="PANTHER" id="PTHR31905:SF2">
    <property type="entry name" value="PROTEIN MIX23"/>
    <property type="match status" value="1"/>
</dbReference>
<evidence type="ECO:0000256" key="3">
    <source>
        <dbReference type="ARBA" id="ARBA00030733"/>
    </source>
</evidence>
<dbReference type="OrthoDB" id="5593818at2759"/>
<protein>
    <recommendedName>
        <fullName evidence="2">Protein MIX23</fullName>
    </recommendedName>
    <alternativeName>
        <fullName evidence="3">Coiled-coil domain-containing protein 58</fullName>
    </alternativeName>
</protein>